<name>A0ABN8ZR53_RANTA</name>
<reference evidence="1" key="1">
    <citation type="submission" date="2023-04" db="EMBL/GenBank/DDBJ databases">
        <authorList>
            <consortium name="ELIXIR-Norway"/>
        </authorList>
    </citation>
    <scope>NUCLEOTIDE SEQUENCE [LARGE SCALE GENOMIC DNA]</scope>
</reference>
<sequence>MAGTPTAVRIAWVEGTRSRGGREVCRELRSRAVVLTDATSAGATADAGLRVPSPTAAAAAAPVVARCCKQEAAVACTASLLPLGFLGLHVDLMWQGIQGFGPHFYISPGSASPCVQSTHGLIYRCTELTDVLV</sequence>
<dbReference type="EMBL" id="OX459941">
    <property type="protein sequence ID" value="CAI9175272.1"/>
    <property type="molecule type" value="Genomic_DNA"/>
</dbReference>
<accession>A0ABN8ZR53</accession>
<evidence type="ECO:0000313" key="1">
    <source>
        <dbReference type="EMBL" id="CAI9175272.1"/>
    </source>
</evidence>
<proteinExistence type="predicted"/>
<organism evidence="1 2">
    <name type="scientific">Rangifer tarandus platyrhynchus</name>
    <name type="common">Svalbard reindeer</name>
    <dbReference type="NCBI Taxonomy" id="3082113"/>
    <lineage>
        <taxon>Eukaryota</taxon>
        <taxon>Metazoa</taxon>
        <taxon>Chordata</taxon>
        <taxon>Craniata</taxon>
        <taxon>Vertebrata</taxon>
        <taxon>Euteleostomi</taxon>
        <taxon>Mammalia</taxon>
        <taxon>Eutheria</taxon>
        <taxon>Laurasiatheria</taxon>
        <taxon>Artiodactyla</taxon>
        <taxon>Ruminantia</taxon>
        <taxon>Pecora</taxon>
        <taxon>Cervidae</taxon>
        <taxon>Odocoileinae</taxon>
        <taxon>Rangifer</taxon>
    </lineage>
</organism>
<keyword evidence="2" id="KW-1185">Reference proteome</keyword>
<protein>
    <submittedName>
        <fullName evidence="1">Uncharacterized protein</fullName>
    </submittedName>
</protein>
<evidence type="ECO:0000313" key="2">
    <source>
        <dbReference type="Proteomes" id="UP001176941"/>
    </source>
</evidence>
<gene>
    <name evidence="1" type="ORF">MRATA1EN1_LOCUS24234</name>
</gene>
<dbReference type="Proteomes" id="UP001176941">
    <property type="component" value="Chromosome 5"/>
</dbReference>